<evidence type="ECO:0000313" key="3">
    <source>
        <dbReference type="Proteomes" id="UP000184236"/>
    </source>
</evidence>
<dbReference type="STRING" id="1302685.SAMN05444408_11472"/>
<keyword evidence="1" id="KW-1133">Transmembrane helix</keyword>
<keyword evidence="1" id="KW-0812">Transmembrane</keyword>
<proteinExistence type="predicted"/>
<dbReference type="EMBL" id="FQVO01000014">
    <property type="protein sequence ID" value="SHF32241.1"/>
    <property type="molecule type" value="Genomic_DNA"/>
</dbReference>
<dbReference type="OrthoDB" id="1272476at2"/>
<dbReference type="AlphaFoldDB" id="A0A1M5APQ2"/>
<gene>
    <name evidence="2" type="ORF">SAMN05444408_11472</name>
</gene>
<protein>
    <submittedName>
        <fullName evidence="2">Uncharacterized protein</fullName>
    </submittedName>
</protein>
<accession>A0A1M5APQ2</accession>
<evidence type="ECO:0000313" key="2">
    <source>
        <dbReference type="EMBL" id="SHF32241.1"/>
    </source>
</evidence>
<feature type="transmembrane region" description="Helical" evidence="1">
    <location>
        <begin position="195"/>
        <end position="214"/>
    </location>
</feature>
<keyword evidence="1" id="KW-0472">Membrane</keyword>
<keyword evidence="3" id="KW-1185">Reference proteome</keyword>
<sequence length="226" mass="26740">MKKIYYYPGLISALIVPVLFWYYINPYIDSTVYNVVDIGLPAKFHDDKEPGFGSFEPLRNWDYKKIKVDPSKAKENSKFYVSEIKALQKRNEKDTGIEFILNNNNTYGDFVSLLNDMAIAKQETYALDLEKTGHLFATVNYIDPKAEKYEEIECLLCNDVIMDYHESTFTDETYDFINRQYYQTMFDNFSKLPKGAYYIIFGFLLFLNISIFSIKERFQIQRFRLL</sequence>
<dbReference type="Proteomes" id="UP000184236">
    <property type="component" value="Unassembled WGS sequence"/>
</dbReference>
<organism evidence="2 3">
    <name type="scientific">Chryseobacterium takakiae</name>
    <dbReference type="NCBI Taxonomy" id="1302685"/>
    <lineage>
        <taxon>Bacteria</taxon>
        <taxon>Pseudomonadati</taxon>
        <taxon>Bacteroidota</taxon>
        <taxon>Flavobacteriia</taxon>
        <taxon>Flavobacteriales</taxon>
        <taxon>Weeksellaceae</taxon>
        <taxon>Chryseobacterium group</taxon>
        <taxon>Chryseobacterium</taxon>
    </lineage>
</organism>
<dbReference type="RefSeq" id="WP_072885811.1">
    <property type="nucleotide sequence ID" value="NZ_FQVO01000014.1"/>
</dbReference>
<feature type="transmembrane region" description="Helical" evidence="1">
    <location>
        <begin position="5"/>
        <end position="24"/>
    </location>
</feature>
<reference evidence="3" key="1">
    <citation type="submission" date="2016-11" db="EMBL/GenBank/DDBJ databases">
        <authorList>
            <person name="Varghese N."/>
            <person name="Submissions S."/>
        </authorList>
    </citation>
    <scope>NUCLEOTIDE SEQUENCE [LARGE SCALE GENOMIC DNA]</scope>
    <source>
        <strain evidence="3">DSM 26898</strain>
    </source>
</reference>
<name>A0A1M5APQ2_9FLAO</name>
<evidence type="ECO:0000256" key="1">
    <source>
        <dbReference type="SAM" id="Phobius"/>
    </source>
</evidence>